<keyword evidence="2" id="KW-0472">Membrane</keyword>
<keyword evidence="2" id="KW-0812">Transmembrane</keyword>
<dbReference type="Pfam" id="PF00498">
    <property type="entry name" value="FHA"/>
    <property type="match status" value="1"/>
</dbReference>
<sequence length="194" mass="21331">MVGRLVIVTTKSIHRISMNGHNQTPADPADQRSSGPQGTRFFSTETLRRYTREAEAPLDGLASVHQPVLEGISPELAGRRFTLDEGRQTIGRGNDNHIVIDDPSVSASHAWITNKQGRHIIMNTLSTNGTFVNDKRIHMTTLKHSDHIRLGHAEFVFLTREHAEPRAANGRRIAVGALVLVALVALVALAWSLV</sequence>
<dbReference type="PROSITE" id="PS50006">
    <property type="entry name" value="FHA_DOMAIN"/>
    <property type="match status" value="1"/>
</dbReference>
<feature type="domain" description="FHA" evidence="3">
    <location>
        <begin position="88"/>
        <end position="137"/>
    </location>
</feature>
<dbReference type="RefSeq" id="WP_350016640.1">
    <property type="nucleotide sequence ID" value="NZ_CP157948.1"/>
</dbReference>
<dbReference type="InterPro" id="IPR050923">
    <property type="entry name" value="Cell_Proc_Reg/RNA_Proc"/>
</dbReference>
<feature type="transmembrane region" description="Helical" evidence="2">
    <location>
        <begin position="173"/>
        <end position="193"/>
    </location>
</feature>
<dbReference type="PANTHER" id="PTHR23308">
    <property type="entry name" value="NUCLEAR INHIBITOR OF PROTEIN PHOSPHATASE-1"/>
    <property type="match status" value="1"/>
</dbReference>
<accession>A0AAU7QM60</accession>
<evidence type="ECO:0000256" key="1">
    <source>
        <dbReference type="SAM" id="MobiDB-lite"/>
    </source>
</evidence>
<organism evidence="4">
    <name type="scientific">Rhodanobacter sp. IGA1.0</name>
    <dbReference type="NCBI Taxonomy" id="3158582"/>
    <lineage>
        <taxon>Bacteria</taxon>
        <taxon>Pseudomonadati</taxon>
        <taxon>Pseudomonadota</taxon>
        <taxon>Gammaproteobacteria</taxon>
        <taxon>Lysobacterales</taxon>
        <taxon>Rhodanobacteraceae</taxon>
        <taxon>Rhodanobacter</taxon>
    </lineage>
</organism>
<proteinExistence type="predicted"/>
<name>A0AAU7QM60_9GAMM</name>
<dbReference type="InterPro" id="IPR000253">
    <property type="entry name" value="FHA_dom"/>
</dbReference>
<dbReference type="Gene3D" id="2.60.200.20">
    <property type="match status" value="1"/>
</dbReference>
<dbReference type="CDD" id="cd00060">
    <property type="entry name" value="FHA"/>
    <property type="match status" value="1"/>
</dbReference>
<dbReference type="EMBL" id="CP157948">
    <property type="protein sequence ID" value="XBS90610.1"/>
    <property type="molecule type" value="Genomic_DNA"/>
</dbReference>
<feature type="compositionally biased region" description="Polar residues" evidence="1">
    <location>
        <begin position="19"/>
        <end position="40"/>
    </location>
</feature>
<evidence type="ECO:0000313" key="4">
    <source>
        <dbReference type="EMBL" id="XBS90610.1"/>
    </source>
</evidence>
<evidence type="ECO:0000256" key="2">
    <source>
        <dbReference type="SAM" id="Phobius"/>
    </source>
</evidence>
<feature type="region of interest" description="Disordered" evidence="1">
    <location>
        <begin position="17"/>
        <end position="40"/>
    </location>
</feature>
<keyword evidence="2" id="KW-1133">Transmembrane helix</keyword>
<reference evidence="4" key="1">
    <citation type="submission" date="2024-06" db="EMBL/GenBank/DDBJ databases">
        <authorList>
            <person name="Sun Y."/>
        </authorList>
    </citation>
    <scope>NUCLEOTIDE SEQUENCE</scope>
    <source>
        <strain evidence="4">IGA1.0</strain>
    </source>
</reference>
<protein>
    <submittedName>
        <fullName evidence="4">FHA domain-containing protein</fullName>
    </submittedName>
</protein>
<dbReference type="SUPFAM" id="SSF49879">
    <property type="entry name" value="SMAD/FHA domain"/>
    <property type="match status" value="1"/>
</dbReference>
<dbReference type="InterPro" id="IPR008984">
    <property type="entry name" value="SMAD_FHA_dom_sf"/>
</dbReference>
<gene>
    <name evidence="4" type="ORF">ABNK63_02930</name>
</gene>
<evidence type="ECO:0000259" key="3">
    <source>
        <dbReference type="PROSITE" id="PS50006"/>
    </source>
</evidence>
<dbReference type="SMART" id="SM00240">
    <property type="entry name" value="FHA"/>
    <property type="match status" value="1"/>
</dbReference>
<dbReference type="AlphaFoldDB" id="A0AAU7QM60"/>